<organism evidence="2 3">
    <name type="scientific">Enterococcus saccharolyticus subsp. saccharolyticus ATCC 43076</name>
    <dbReference type="NCBI Taxonomy" id="1139996"/>
    <lineage>
        <taxon>Bacteria</taxon>
        <taxon>Bacillati</taxon>
        <taxon>Bacillota</taxon>
        <taxon>Bacilli</taxon>
        <taxon>Lactobacillales</taxon>
        <taxon>Enterococcaceae</taxon>
        <taxon>Enterococcus</taxon>
    </lineage>
</organism>
<dbReference type="OrthoDB" id="2195027at2"/>
<protein>
    <submittedName>
        <fullName evidence="2">Uncharacterized protein</fullName>
    </submittedName>
</protein>
<evidence type="ECO:0000313" key="1">
    <source>
        <dbReference type="EMBL" id="EOT28458.1"/>
    </source>
</evidence>
<name>S0JMJ4_9ENTE</name>
<dbReference type="RefSeq" id="WP_016175398.1">
    <property type="nucleotide sequence ID" value="NZ_KE136389.1"/>
</dbReference>
<reference evidence="2 3" key="1">
    <citation type="submission" date="2013-03" db="EMBL/GenBank/DDBJ databases">
        <title>The Genome Sequence of Enterococcus saccharolyticus ATCC_43076 (Illumina only assembly).</title>
        <authorList>
            <consortium name="The Broad Institute Genomics Platform"/>
            <consortium name="The Broad Institute Genome Sequencing Center for Infectious Disease"/>
            <person name="Earl A."/>
            <person name="Russ C."/>
            <person name="Gilmore M."/>
            <person name="Surin D."/>
            <person name="Walker B."/>
            <person name="Young S."/>
            <person name="Zeng Q."/>
            <person name="Gargeya S."/>
            <person name="Fitzgerald M."/>
            <person name="Haas B."/>
            <person name="Abouelleil A."/>
            <person name="Allen A.W."/>
            <person name="Alvarado L."/>
            <person name="Arachchi H.M."/>
            <person name="Berlin A.M."/>
            <person name="Chapman S.B."/>
            <person name="Gainer-Dewar J."/>
            <person name="Goldberg J."/>
            <person name="Griggs A."/>
            <person name="Gujja S."/>
            <person name="Hansen M."/>
            <person name="Howarth C."/>
            <person name="Imamovic A."/>
            <person name="Ireland A."/>
            <person name="Larimer J."/>
            <person name="McCowan C."/>
            <person name="Murphy C."/>
            <person name="Pearson M."/>
            <person name="Poon T.W."/>
            <person name="Priest M."/>
            <person name="Roberts A."/>
            <person name="Saif S."/>
            <person name="Shea T."/>
            <person name="Sisk P."/>
            <person name="Sykes S."/>
            <person name="Wortman J."/>
            <person name="Nusbaum C."/>
            <person name="Birren B."/>
        </authorList>
    </citation>
    <scope>NUCLEOTIDE SEQUENCE [LARGE SCALE GENOMIC DNA]</scope>
    <source>
        <strain evidence="2 3">ATCC 43076</strain>
    </source>
</reference>
<proteinExistence type="predicted"/>
<evidence type="ECO:0000313" key="2">
    <source>
        <dbReference type="EMBL" id="EOT29083.1"/>
    </source>
</evidence>
<accession>S0JMJ4</accession>
<evidence type="ECO:0000313" key="3">
    <source>
        <dbReference type="Proteomes" id="UP000014136"/>
    </source>
</evidence>
<dbReference type="EMBL" id="AHYT01000005">
    <property type="protein sequence ID" value="EOT29083.1"/>
    <property type="molecule type" value="Genomic_DNA"/>
</dbReference>
<dbReference type="AlphaFoldDB" id="S0JMJ4"/>
<keyword evidence="3" id="KW-1185">Reference proteome</keyword>
<dbReference type="Proteomes" id="UP000014136">
    <property type="component" value="Unassembled WGS sequence"/>
</dbReference>
<dbReference type="PATRIC" id="fig|1139996.3.peg.1592"/>
<comment type="caution">
    <text evidence="2">The sequence shown here is derived from an EMBL/GenBank/DDBJ whole genome shotgun (WGS) entry which is preliminary data.</text>
</comment>
<gene>
    <name evidence="2" type="ORF">OMQ_01605</name>
    <name evidence="1" type="ORF">OMQ_01607</name>
</gene>
<dbReference type="EMBL" id="AHYT01000006">
    <property type="protein sequence ID" value="EOT28458.1"/>
    <property type="molecule type" value="Genomic_DNA"/>
</dbReference>
<sequence>MKKLLILGASLLTLGSTVLPGTIGAIAYADDITGNEETTSSIIESGSELNYDDLNSLLNSEELPDNVFIENTPDGPVVVVYEENNISSRSIQTAANVMKWGPWTYTNIAVSTGVLAGSINTALYSGIGVVAGTVGLPALAISGLLNAAQWTKLGNAPGNAVAKKWDKNGNGWVGFYKSSGYDGMGRIVATKYMTK</sequence>
<dbReference type="eggNOG" id="ENOG50307SH">
    <property type="taxonomic scope" value="Bacteria"/>
</dbReference>
<dbReference type="HOGENOM" id="CLU_116187_0_0_9"/>